<evidence type="ECO:0000313" key="6">
    <source>
        <dbReference type="Proteomes" id="UP000813824"/>
    </source>
</evidence>
<comment type="similarity">
    <text evidence="1">Belongs to the eukaryotic initiation factor 4G family.</text>
</comment>
<feature type="domain" description="MI" evidence="4">
    <location>
        <begin position="75"/>
        <end position="197"/>
    </location>
</feature>
<dbReference type="InterPro" id="IPR016024">
    <property type="entry name" value="ARM-type_fold"/>
</dbReference>
<dbReference type="PROSITE" id="PS51366">
    <property type="entry name" value="MI"/>
    <property type="match status" value="1"/>
</dbReference>
<evidence type="ECO:0000313" key="5">
    <source>
        <dbReference type="EMBL" id="KAH8087787.1"/>
    </source>
</evidence>
<organism evidence="5 6">
    <name type="scientific">Cristinia sonorae</name>
    <dbReference type="NCBI Taxonomy" id="1940300"/>
    <lineage>
        <taxon>Eukaryota</taxon>
        <taxon>Fungi</taxon>
        <taxon>Dikarya</taxon>
        <taxon>Basidiomycota</taxon>
        <taxon>Agaricomycotina</taxon>
        <taxon>Agaricomycetes</taxon>
        <taxon>Agaricomycetidae</taxon>
        <taxon>Agaricales</taxon>
        <taxon>Pleurotineae</taxon>
        <taxon>Stephanosporaceae</taxon>
        <taxon>Cristinia</taxon>
    </lineage>
</organism>
<reference evidence="5" key="1">
    <citation type="journal article" date="2021" name="New Phytol.">
        <title>Evolutionary innovations through gain and loss of genes in the ectomycorrhizal Boletales.</title>
        <authorList>
            <person name="Wu G."/>
            <person name="Miyauchi S."/>
            <person name="Morin E."/>
            <person name="Kuo A."/>
            <person name="Drula E."/>
            <person name="Varga T."/>
            <person name="Kohler A."/>
            <person name="Feng B."/>
            <person name="Cao Y."/>
            <person name="Lipzen A."/>
            <person name="Daum C."/>
            <person name="Hundley H."/>
            <person name="Pangilinan J."/>
            <person name="Johnson J."/>
            <person name="Barry K."/>
            <person name="LaButti K."/>
            <person name="Ng V."/>
            <person name="Ahrendt S."/>
            <person name="Min B."/>
            <person name="Choi I.G."/>
            <person name="Park H."/>
            <person name="Plett J.M."/>
            <person name="Magnuson J."/>
            <person name="Spatafora J.W."/>
            <person name="Nagy L.G."/>
            <person name="Henrissat B."/>
            <person name="Grigoriev I.V."/>
            <person name="Yang Z.L."/>
            <person name="Xu J."/>
            <person name="Martin F.M."/>
        </authorList>
    </citation>
    <scope>NUCLEOTIDE SEQUENCE</scope>
    <source>
        <strain evidence="5">KKN 215</strain>
    </source>
</reference>
<dbReference type="AlphaFoldDB" id="A0A8K0UIE1"/>
<dbReference type="InterPro" id="IPR003891">
    <property type="entry name" value="Initiation_fac_eIF4g_MI"/>
</dbReference>
<dbReference type="SUPFAM" id="SSF48371">
    <property type="entry name" value="ARM repeat"/>
    <property type="match status" value="2"/>
</dbReference>
<accession>A0A8K0UIE1</accession>
<dbReference type="PANTHER" id="PTHR23253:SF9">
    <property type="entry name" value="EUKARYOTIC TRANSLATION INITIATION FACTOR 4 GAMMA 2"/>
    <property type="match status" value="1"/>
</dbReference>
<comment type="caution">
    <text evidence="5">The sequence shown here is derived from an EMBL/GenBank/DDBJ whole genome shotgun (WGS) entry which is preliminary data.</text>
</comment>
<protein>
    <recommendedName>
        <fullName evidence="4">MI domain-containing protein</fullName>
    </recommendedName>
</protein>
<keyword evidence="6" id="KW-1185">Reference proteome</keyword>
<dbReference type="OrthoDB" id="514777at2759"/>
<proteinExistence type="inferred from homology"/>
<evidence type="ECO:0000256" key="2">
    <source>
        <dbReference type="ARBA" id="ARBA00022540"/>
    </source>
</evidence>
<gene>
    <name evidence="5" type="ORF">BXZ70DRAFT_532902</name>
</gene>
<keyword evidence="3" id="KW-0648">Protein biosynthesis</keyword>
<dbReference type="GO" id="GO:0016281">
    <property type="term" value="C:eukaryotic translation initiation factor 4F complex"/>
    <property type="evidence" value="ECO:0007669"/>
    <property type="project" value="TreeGrafter"/>
</dbReference>
<dbReference type="Proteomes" id="UP000813824">
    <property type="component" value="Unassembled WGS sequence"/>
</dbReference>
<evidence type="ECO:0000256" key="1">
    <source>
        <dbReference type="ARBA" id="ARBA00005775"/>
    </source>
</evidence>
<keyword evidence="2" id="KW-0396">Initiation factor</keyword>
<dbReference type="GO" id="GO:0003743">
    <property type="term" value="F:translation initiation factor activity"/>
    <property type="evidence" value="ECO:0007669"/>
    <property type="project" value="UniProtKB-KW"/>
</dbReference>
<dbReference type="Gene3D" id="1.25.40.180">
    <property type="match status" value="2"/>
</dbReference>
<evidence type="ECO:0000259" key="4">
    <source>
        <dbReference type="PROSITE" id="PS51366"/>
    </source>
</evidence>
<evidence type="ECO:0000256" key="3">
    <source>
        <dbReference type="ARBA" id="ARBA00022917"/>
    </source>
</evidence>
<name>A0A8K0UIE1_9AGAR</name>
<dbReference type="Pfam" id="PF02847">
    <property type="entry name" value="MA3"/>
    <property type="match status" value="1"/>
</dbReference>
<dbReference type="EMBL" id="JAEVFJ010000040">
    <property type="protein sequence ID" value="KAH8087787.1"/>
    <property type="molecule type" value="Genomic_DNA"/>
</dbReference>
<dbReference type="PANTHER" id="PTHR23253">
    <property type="entry name" value="EUKARYOTIC TRANSLATION INITIATION FACTOR 4 GAMMA"/>
    <property type="match status" value="1"/>
</dbReference>
<sequence length="208" mass="23738">MDVYFQRMKELTKSANVNSRMQFMLQDVIELRERKWIPRNQVATPTTMASIHEANPKHTSQSSFILLIPEDSEEKVLQTISEDSEDFFCIRDLDQADVYFTHLPVQHRHRLVEKLISMAIRESKATDAELVANFFARAASKNDCSPSTFERGFAPMCESLDDIVYDSPRAFSLYATMMKGAGLDKDEARRARLASKLADGGKLLRLLL</sequence>
<dbReference type="GO" id="GO:0003729">
    <property type="term" value="F:mRNA binding"/>
    <property type="evidence" value="ECO:0007669"/>
    <property type="project" value="TreeGrafter"/>
</dbReference>